<evidence type="ECO:0008006" key="3">
    <source>
        <dbReference type="Google" id="ProtNLM"/>
    </source>
</evidence>
<keyword evidence="2" id="KW-1185">Reference proteome</keyword>
<sequence>MTTDRAASAPEGPETPAVPVLTTLAGADDAGVCDIDGNCA</sequence>
<reference evidence="1 2" key="1">
    <citation type="submission" date="2023-07" db="EMBL/GenBank/DDBJ databases">
        <title>Sequencing the genomes of 1000 actinobacteria strains.</title>
        <authorList>
            <person name="Klenk H.-P."/>
        </authorList>
    </citation>
    <scope>NUCLEOTIDE SEQUENCE [LARGE SCALE GENOMIC DNA]</scope>
    <source>
        <strain evidence="1 2">GD13</strain>
    </source>
</reference>
<dbReference type="RefSeq" id="WP_281366681.1">
    <property type="nucleotide sequence ID" value="NZ_CCXJ01000020.1"/>
</dbReference>
<dbReference type="Proteomes" id="UP001240447">
    <property type="component" value="Unassembled WGS sequence"/>
</dbReference>
<dbReference type="EMBL" id="JAUSQM010000001">
    <property type="protein sequence ID" value="MDP9822136.1"/>
    <property type="molecule type" value="Genomic_DNA"/>
</dbReference>
<proteinExistence type="predicted"/>
<name>A0ABT9NPB0_9ACTN</name>
<gene>
    <name evidence="1" type="ORF">J2S59_001945</name>
</gene>
<organism evidence="1 2">
    <name type="scientific">Nocardioides massiliensis</name>
    <dbReference type="NCBI Taxonomy" id="1325935"/>
    <lineage>
        <taxon>Bacteria</taxon>
        <taxon>Bacillati</taxon>
        <taxon>Actinomycetota</taxon>
        <taxon>Actinomycetes</taxon>
        <taxon>Propionibacteriales</taxon>
        <taxon>Nocardioidaceae</taxon>
        <taxon>Nocardioides</taxon>
    </lineage>
</organism>
<comment type="caution">
    <text evidence="1">The sequence shown here is derived from an EMBL/GenBank/DDBJ whole genome shotgun (WGS) entry which is preliminary data.</text>
</comment>
<protein>
    <recommendedName>
        <fullName evidence="3">FxLD family lantipeptide</fullName>
    </recommendedName>
</protein>
<evidence type="ECO:0000313" key="2">
    <source>
        <dbReference type="Proteomes" id="UP001240447"/>
    </source>
</evidence>
<accession>A0ABT9NPB0</accession>
<evidence type="ECO:0000313" key="1">
    <source>
        <dbReference type="EMBL" id="MDP9822136.1"/>
    </source>
</evidence>